<gene>
    <name evidence="2" type="ORF">GCM10025789_19590</name>
</gene>
<organism evidence="2 3">
    <name type="scientific">Tessaracoccus lubricantis</name>
    <dbReference type="NCBI Taxonomy" id="545543"/>
    <lineage>
        <taxon>Bacteria</taxon>
        <taxon>Bacillati</taxon>
        <taxon>Actinomycetota</taxon>
        <taxon>Actinomycetes</taxon>
        <taxon>Propionibacteriales</taxon>
        <taxon>Propionibacteriaceae</taxon>
        <taxon>Tessaracoccus</taxon>
    </lineage>
</organism>
<keyword evidence="3" id="KW-1185">Reference proteome</keyword>
<dbReference type="PROSITE" id="PS01125">
    <property type="entry name" value="ROK"/>
    <property type="match status" value="1"/>
</dbReference>
<comment type="caution">
    <text evidence="2">The sequence shown here is derived from an EMBL/GenBank/DDBJ whole genome shotgun (WGS) entry which is preliminary data.</text>
</comment>
<dbReference type="Gene3D" id="3.30.420.40">
    <property type="match status" value="2"/>
</dbReference>
<proteinExistence type="inferred from homology"/>
<comment type="similarity">
    <text evidence="1">Belongs to the ROK (NagC/XylR) family.</text>
</comment>
<protein>
    <submittedName>
        <fullName evidence="2">ROK family protein</fullName>
    </submittedName>
</protein>
<dbReference type="EMBL" id="BAABLV010000031">
    <property type="protein sequence ID" value="GAA4901046.1"/>
    <property type="molecule type" value="Genomic_DNA"/>
</dbReference>
<dbReference type="InterPro" id="IPR049874">
    <property type="entry name" value="ROK_cs"/>
</dbReference>
<evidence type="ECO:0000313" key="3">
    <source>
        <dbReference type="Proteomes" id="UP001501521"/>
    </source>
</evidence>
<evidence type="ECO:0000313" key="2">
    <source>
        <dbReference type="EMBL" id="GAA4901046.1"/>
    </source>
</evidence>
<dbReference type="InterPro" id="IPR000600">
    <property type="entry name" value="ROK"/>
</dbReference>
<dbReference type="SUPFAM" id="SSF53067">
    <property type="entry name" value="Actin-like ATPase domain"/>
    <property type="match status" value="1"/>
</dbReference>
<dbReference type="CDD" id="cd24068">
    <property type="entry name" value="ASKHA_NBD_ROK_FnNanK-like"/>
    <property type="match status" value="1"/>
</dbReference>
<evidence type="ECO:0000256" key="1">
    <source>
        <dbReference type="ARBA" id="ARBA00006479"/>
    </source>
</evidence>
<dbReference type="PANTHER" id="PTHR18964">
    <property type="entry name" value="ROK (REPRESSOR, ORF, KINASE) FAMILY"/>
    <property type="match status" value="1"/>
</dbReference>
<dbReference type="InterPro" id="IPR043129">
    <property type="entry name" value="ATPase_NBD"/>
</dbReference>
<dbReference type="PANTHER" id="PTHR18964:SF169">
    <property type="entry name" value="N-ACETYLMANNOSAMINE KINASE"/>
    <property type="match status" value="1"/>
</dbReference>
<dbReference type="Proteomes" id="UP001501521">
    <property type="component" value="Unassembled WGS sequence"/>
</dbReference>
<reference evidence="3" key="1">
    <citation type="journal article" date="2019" name="Int. J. Syst. Evol. Microbiol.">
        <title>The Global Catalogue of Microorganisms (GCM) 10K type strain sequencing project: providing services to taxonomists for standard genome sequencing and annotation.</title>
        <authorList>
            <consortium name="The Broad Institute Genomics Platform"/>
            <consortium name="The Broad Institute Genome Sequencing Center for Infectious Disease"/>
            <person name="Wu L."/>
            <person name="Ma J."/>
        </authorList>
    </citation>
    <scope>NUCLEOTIDE SEQUENCE [LARGE SCALE GENOMIC DNA]</scope>
    <source>
        <strain evidence="3">JCM 19125</strain>
    </source>
</reference>
<sequence>MSYAVGVDLGGTKTAVALVSSEGVLGDVVTAPTPAADGGDAVLDVVADLVRQVATDDVVGIGVGTAGVVDSRTGRIISSTDTFCSWVGTDVPAGLRARLGWAPGRRVVALNDVDAHAMGEYRFGAARGLDSLFMVAVGTGVGGALVLDGKLRNGHHHVAGEMGHIPTPGAESMRCPCGRLGHLEAIAAGPAIERRYASFGNERASGREIMSRATGYDDDARTVVRDAAVALGRAIAGIVTVVDPAAVVIGGGVADAGPVWWQPLTDTIRSEVISVLAELPVLKAELGSSAALVGAAAQVFVTEEKS</sequence>
<dbReference type="RefSeq" id="WP_345582327.1">
    <property type="nucleotide sequence ID" value="NZ_BAABLV010000031.1"/>
</dbReference>
<dbReference type="Pfam" id="PF00480">
    <property type="entry name" value="ROK"/>
    <property type="match status" value="1"/>
</dbReference>
<accession>A0ABP9FER7</accession>
<name>A0ABP9FER7_9ACTN</name>